<dbReference type="Proteomes" id="UP000267535">
    <property type="component" value="Unassembled WGS sequence"/>
</dbReference>
<organism evidence="1 2">
    <name type="scientific">Amphritea balenae</name>
    <dbReference type="NCBI Taxonomy" id="452629"/>
    <lineage>
        <taxon>Bacteria</taxon>
        <taxon>Pseudomonadati</taxon>
        <taxon>Pseudomonadota</taxon>
        <taxon>Gammaproteobacteria</taxon>
        <taxon>Oceanospirillales</taxon>
        <taxon>Oceanospirillaceae</taxon>
        <taxon>Amphritea</taxon>
    </lineage>
</organism>
<dbReference type="EMBL" id="RQXV01000002">
    <property type="protein sequence ID" value="RRD00385.1"/>
    <property type="molecule type" value="Genomic_DNA"/>
</dbReference>
<evidence type="ECO:0000313" key="1">
    <source>
        <dbReference type="EMBL" id="RRD00385.1"/>
    </source>
</evidence>
<comment type="caution">
    <text evidence="1">The sequence shown here is derived from an EMBL/GenBank/DDBJ whole genome shotgun (WGS) entry which is preliminary data.</text>
</comment>
<protein>
    <submittedName>
        <fullName evidence="1">Phosphatase</fullName>
    </submittedName>
</protein>
<dbReference type="RefSeq" id="WP_124924965.1">
    <property type="nucleotide sequence ID" value="NZ_BMOH01000011.1"/>
</dbReference>
<sequence length="76" mass="8525">MTVKQNAHALNVVKTFKAKLPDEIATQVGDAHFDELSLLIESAISAAVFDEMEKAANKVDRLAHEIRHFTESFDRN</sequence>
<dbReference type="OrthoDB" id="5616525at2"/>
<keyword evidence="2" id="KW-1185">Reference proteome</keyword>
<name>A0A3P1STY0_9GAMM</name>
<evidence type="ECO:0000313" key="2">
    <source>
        <dbReference type="Proteomes" id="UP000267535"/>
    </source>
</evidence>
<dbReference type="AlphaFoldDB" id="A0A3P1STY0"/>
<reference evidence="1 2" key="1">
    <citation type="submission" date="2018-11" db="EMBL/GenBank/DDBJ databases">
        <title>The draft genome sequence of Amphritea balenae JAMM 1525T.</title>
        <authorList>
            <person name="Fang Z."/>
            <person name="Zhang Y."/>
            <person name="Han X."/>
        </authorList>
    </citation>
    <scope>NUCLEOTIDE SEQUENCE [LARGE SCALE GENOMIC DNA]</scope>
    <source>
        <strain evidence="1 2">JAMM 1525</strain>
    </source>
</reference>
<proteinExistence type="predicted"/>
<accession>A0A3P1STY0</accession>
<gene>
    <name evidence="1" type="ORF">EHS89_04630</name>
</gene>